<evidence type="ECO:0000256" key="4">
    <source>
        <dbReference type="ARBA" id="ARBA00023136"/>
    </source>
</evidence>
<feature type="signal peptide" evidence="6">
    <location>
        <begin position="1"/>
        <end position="21"/>
    </location>
</feature>
<accession>H0HQK5</accession>
<name>H0HQK5_9HYPH</name>
<feature type="transmembrane region" description="Helical" evidence="5">
    <location>
        <begin position="59"/>
        <end position="81"/>
    </location>
</feature>
<organism evidence="7 8">
    <name type="scientific">Mesorhizobium alhagi CCNWXJ12-2</name>
    <dbReference type="NCBI Taxonomy" id="1107882"/>
    <lineage>
        <taxon>Bacteria</taxon>
        <taxon>Pseudomonadati</taxon>
        <taxon>Pseudomonadota</taxon>
        <taxon>Alphaproteobacteria</taxon>
        <taxon>Hyphomicrobiales</taxon>
        <taxon>Phyllobacteriaceae</taxon>
        <taxon>Allomesorhizobium</taxon>
    </lineage>
</organism>
<dbReference type="AlphaFoldDB" id="H0HQK5"/>
<proteinExistence type="predicted"/>
<evidence type="ECO:0000256" key="1">
    <source>
        <dbReference type="ARBA" id="ARBA00004141"/>
    </source>
</evidence>
<dbReference type="RefSeq" id="WP_008836065.1">
    <property type="nucleotide sequence ID" value="NZ_AHAM01000094.1"/>
</dbReference>
<evidence type="ECO:0000256" key="5">
    <source>
        <dbReference type="SAM" id="Phobius"/>
    </source>
</evidence>
<dbReference type="Proteomes" id="UP000003250">
    <property type="component" value="Unassembled WGS sequence"/>
</dbReference>
<keyword evidence="6" id="KW-0732">Signal</keyword>
<evidence type="ECO:0000256" key="3">
    <source>
        <dbReference type="ARBA" id="ARBA00022989"/>
    </source>
</evidence>
<comment type="subcellular location">
    <subcellularLocation>
        <location evidence="1">Membrane</location>
        <topology evidence="1">Multi-pass membrane protein</topology>
    </subcellularLocation>
</comment>
<evidence type="ECO:0000313" key="7">
    <source>
        <dbReference type="EMBL" id="EHK56982.1"/>
    </source>
</evidence>
<dbReference type="PATRIC" id="fig|1107882.3.peg.2385"/>
<keyword evidence="4 5" id="KW-0472">Membrane</keyword>
<feature type="transmembrane region" description="Helical" evidence="5">
    <location>
        <begin position="33"/>
        <end position="52"/>
    </location>
</feature>
<gene>
    <name evidence="7" type="ORF">MAXJ12_12177</name>
</gene>
<keyword evidence="2 5" id="KW-0812">Transmembrane</keyword>
<reference evidence="7 8" key="1">
    <citation type="journal article" date="2012" name="J. Bacteriol.">
        <title>Draft Genome Sequence of Mesorhizobium alhagi CCNWXJ12-2T, a Novel Salt-Resistant Species Isolated from the Desert of Northwestern China.</title>
        <authorList>
            <person name="Zhou M."/>
            <person name="Chen W."/>
            <person name="Chen H."/>
            <person name="Wei G."/>
        </authorList>
    </citation>
    <scope>NUCLEOTIDE SEQUENCE [LARGE SCALE GENOMIC DNA]</scope>
    <source>
        <strain evidence="7 8">CCNWXJ12-2</strain>
    </source>
</reference>
<evidence type="ECO:0000313" key="8">
    <source>
        <dbReference type="Proteomes" id="UP000003250"/>
    </source>
</evidence>
<evidence type="ECO:0000256" key="2">
    <source>
        <dbReference type="ARBA" id="ARBA00022692"/>
    </source>
</evidence>
<feature type="transmembrane region" description="Helical" evidence="5">
    <location>
        <begin position="101"/>
        <end position="119"/>
    </location>
</feature>
<sequence length="143" mass="15225">MSKTVAILVARLIFAGLFAMAASFKFAGMSDTAGYIAAAGFPFPLLLAWLAAIFETALVLAFLTGAFFSEAALLAGVYVIFLGFAFHGPSHWEGPQGQYEFGFFVDHFTFLAGLLYAAVHGPGERLAVHRGFIRKGEAAPARG</sequence>
<dbReference type="EMBL" id="AHAM01000094">
    <property type="protein sequence ID" value="EHK56982.1"/>
    <property type="molecule type" value="Genomic_DNA"/>
</dbReference>
<protein>
    <submittedName>
        <fullName evidence="7">DoxX</fullName>
    </submittedName>
</protein>
<dbReference type="GO" id="GO:0016020">
    <property type="term" value="C:membrane"/>
    <property type="evidence" value="ECO:0007669"/>
    <property type="project" value="UniProtKB-SubCell"/>
</dbReference>
<keyword evidence="3 5" id="KW-1133">Transmembrane helix</keyword>
<dbReference type="OrthoDB" id="8099804at2"/>
<dbReference type="Pfam" id="PF07681">
    <property type="entry name" value="DoxX"/>
    <property type="match status" value="1"/>
</dbReference>
<feature type="chain" id="PRO_5003534667" evidence="6">
    <location>
        <begin position="22"/>
        <end position="143"/>
    </location>
</feature>
<dbReference type="InterPro" id="IPR032808">
    <property type="entry name" value="DoxX"/>
</dbReference>
<evidence type="ECO:0000256" key="6">
    <source>
        <dbReference type="SAM" id="SignalP"/>
    </source>
</evidence>
<keyword evidence="8" id="KW-1185">Reference proteome</keyword>